<dbReference type="RefSeq" id="WP_035761252.1">
    <property type="nucleotide sequence ID" value="NZ_AP019719.1"/>
</dbReference>
<dbReference type="Proteomes" id="UP000515243">
    <property type="component" value="Plasmid pCB_1"/>
</dbReference>
<keyword evidence="1" id="KW-0472">Membrane</keyword>
<reference evidence="2 3" key="1">
    <citation type="submission" date="2019-05" db="EMBL/GenBank/DDBJ databases">
        <authorList>
            <person name="Schori C."/>
            <person name="Ahrens C."/>
        </authorList>
    </citation>
    <scope>NUCLEOTIDE SEQUENCE [LARGE SCALE GENOMIC DNA]</scope>
    <source>
        <strain evidence="2 3">DSM 10702</strain>
        <plasmid evidence="2 3">pCB_1</plasmid>
    </source>
</reference>
<feature type="transmembrane region" description="Helical" evidence="1">
    <location>
        <begin position="12"/>
        <end position="28"/>
    </location>
</feature>
<name>A0AAP9RIP8_CLOBU</name>
<accession>A0AAP9RIP8</accession>
<keyword evidence="1" id="KW-0812">Transmembrane</keyword>
<dbReference type="GeneID" id="92946749"/>
<evidence type="ECO:0000256" key="1">
    <source>
        <dbReference type="SAM" id="Phobius"/>
    </source>
</evidence>
<sequence length="86" mass="9924">MYSFIIKTINALIRGLGAVLTFIFKVLPDSPFQKHVLENEVIMPYLKMINYFVPVAEILITFQALLIAIGVYYIYQVVARWVKIIS</sequence>
<evidence type="ECO:0000313" key="2">
    <source>
        <dbReference type="EMBL" id="QMW93444.1"/>
    </source>
</evidence>
<protein>
    <submittedName>
        <fullName evidence="2">Uncharacterized protein</fullName>
    </submittedName>
</protein>
<keyword evidence="2" id="KW-0614">Plasmid</keyword>
<dbReference type="EMBL" id="CP040628">
    <property type="protein sequence ID" value="QMW93444.1"/>
    <property type="molecule type" value="Genomic_DNA"/>
</dbReference>
<dbReference type="AlphaFoldDB" id="A0AAP9RIP8"/>
<feature type="transmembrane region" description="Helical" evidence="1">
    <location>
        <begin position="48"/>
        <end position="75"/>
    </location>
</feature>
<proteinExistence type="predicted"/>
<gene>
    <name evidence="2" type="ORF">FF104_21270</name>
</gene>
<keyword evidence="1" id="KW-1133">Transmembrane helix</keyword>
<geneLocation type="plasmid" evidence="2 3">
    <name>pCB_1</name>
</geneLocation>
<evidence type="ECO:0000313" key="3">
    <source>
        <dbReference type="Proteomes" id="UP000515243"/>
    </source>
</evidence>
<organism evidence="2 3">
    <name type="scientific">Clostridium butyricum</name>
    <dbReference type="NCBI Taxonomy" id="1492"/>
    <lineage>
        <taxon>Bacteria</taxon>
        <taxon>Bacillati</taxon>
        <taxon>Bacillota</taxon>
        <taxon>Clostridia</taxon>
        <taxon>Eubacteriales</taxon>
        <taxon>Clostridiaceae</taxon>
        <taxon>Clostridium</taxon>
    </lineage>
</organism>